<keyword evidence="3" id="KW-1185">Reference proteome</keyword>
<gene>
    <name evidence="2" type="ORF">DSM101010T_31200</name>
</gene>
<sequence>MFEGGGWALVEIVFTCLFSVCVCNIAFEKPVVRLCYSVITSVLYDVLQFVNSYMNDTQETYGFIITAGLLFMVSLLMSFVVFIARWLKLRSEK</sequence>
<evidence type="ECO:0000313" key="2">
    <source>
        <dbReference type="EMBL" id="GFM34755.1"/>
    </source>
</evidence>
<evidence type="ECO:0000256" key="1">
    <source>
        <dbReference type="SAM" id="Phobius"/>
    </source>
</evidence>
<accession>A0A7J0BNM6</accession>
<keyword evidence="1" id="KW-1133">Transmembrane helix</keyword>
<evidence type="ECO:0000313" key="3">
    <source>
        <dbReference type="Proteomes" id="UP000503840"/>
    </source>
</evidence>
<reference evidence="2 3" key="1">
    <citation type="submission" date="2020-05" db="EMBL/GenBank/DDBJ databases">
        <title>Draft genome sequence of Desulfovibrio sp. strain HN2T.</title>
        <authorList>
            <person name="Ueno A."/>
            <person name="Tamazawa S."/>
            <person name="Tamamura S."/>
            <person name="Murakami T."/>
            <person name="Kiyama T."/>
            <person name="Inomata H."/>
            <person name="Amano Y."/>
            <person name="Miyakawa K."/>
            <person name="Tamaki H."/>
            <person name="Naganuma T."/>
            <person name="Kaneko K."/>
        </authorList>
    </citation>
    <scope>NUCLEOTIDE SEQUENCE [LARGE SCALE GENOMIC DNA]</scope>
    <source>
        <strain evidence="2 3">HN2</strain>
    </source>
</reference>
<comment type="caution">
    <text evidence="2">The sequence shown here is derived from an EMBL/GenBank/DDBJ whole genome shotgun (WGS) entry which is preliminary data.</text>
</comment>
<organism evidence="2 3">
    <name type="scientific">Desulfovibrio subterraneus</name>
    <dbReference type="NCBI Taxonomy" id="2718620"/>
    <lineage>
        <taxon>Bacteria</taxon>
        <taxon>Pseudomonadati</taxon>
        <taxon>Thermodesulfobacteriota</taxon>
        <taxon>Desulfovibrionia</taxon>
        <taxon>Desulfovibrionales</taxon>
        <taxon>Desulfovibrionaceae</taxon>
        <taxon>Desulfovibrio</taxon>
    </lineage>
</organism>
<keyword evidence="1" id="KW-0472">Membrane</keyword>
<feature type="transmembrane region" description="Helical" evidence="1">
    <location>
        <begin position="6"/>
        <end position="27"/>
    </location>
</feature>
<keyword evidence="1" id="KW-0812">Transmembrane</keyword>
<protein>
    <submittedName>
        <fullName evidence="2">Uncharacterized protein</fullName>
    </submittedName>
</protein>
<dbReference type="Proteomes" id="UP000503840">
    <property type="component" value="Unassembled WGS sequence"/>
</dbReference>
<dbReference type="AlphaFoldDB" id="A0A7J0BNM6"/>
<proteinExistence type="predicted"/>
<dbReference type="EMBL" id="BLVO01000016">
    <property type="protein sequence ID" value="GFM34755.1"/>
    <property type="molecule type" value="Genomic_DNA"/>
</dbReference>
<feature type="transmembrane region" description="Helical" evidence="1">
    <location>
        <begin position="34"/>
        <end position="54"/>
    </location>
</feature>
<feature type="transmembrane region" description="Helical" evidence="1">
    <location>
        <begin position="60"/>
        <end position="87"/>
    </location>
</feature>
<name>A0A7J0BNM6_9BACT</name>